<feature type="chain" id="PRO_5046704996" evidence="1">
    <location>
        <begin position="20"/>
        <end position="184"/>
    </location>
</feature>
<name>A0ABT0UC52_9BACT</name>
<evidence type="ECO:0000313" key="2">
    <source>
        <dbReference type="EMBL" id="MCM2374490.1"/>
    </source>
</evidence>
<sequence length="184" mass="20714">MKRYGIALLLLLTALAGVAFSPGRPCQQQLTAFNVVDLDTRHTHSKKAKHYELTIANTGSNRVWVPDNDTPFFDVTFNLDPGSKCYTFANGIFDDRTAVQLKPGDGLAYDLDATARFREIDFSLPVRDRRGREAHFEHRLKFVGGLIHSDRNWPSSNLCQSVAQQSVGWHRLTQTRCAVDHPMA</sequence>
<evidence type="ECO:0000256" key="1">
    <source>
        <dbReference type="SAM" id="SignalP"/>
    </source>
</evidence>
<dbReference type="RefSeq" id="WP_250932382.1">
    <property type="nucleotide sequence ID" value="NZ_JAMQBK010000087.1"/>
</dbReference>
<organism evidence="2 3">
    <name type="scientific">Aporhodopirellula aestuarii</name>
    <dbReference type="NCBI Taxonomy" id="2950107"/>
    <lineage>
        <taxon>Bacteria</taxon>
        <taxon>Pseudomonadati</taxon>
        <taxon>Planctomycetota</taxon>
        <taxon>Planctomycetia</taxon>
        <taxon>Pirellulales</taxon>
        <taxon>Pirellulaceae</taxon>
        <taxon>Aporhodopirellula</taxon>
    </lineage>
</organism>
<keyword evidence="3" id="KW-1185">Reference proteome</keyword>
<keyword evidence="1" id="KW-0732">Signal</keyword>
<reference evidence="2 3" key="1">
    <citation type="journal article" date="2022" name="Syst. Appl. Microbiol.">
        <title>Rhodopirellula aestuarii sp. nov., a novel member of the genus Rhodopirellula isolated from brackish sediments collected in the Tagus River estuary, Portugal.</title>
        <authorList>
            <person name="Vitorino I.R."/>
            <person name="Klimek D."/>
            <person name="Calusinska M."/>
            <person name="Lobo-da-Cunha A."/>
            <person name="Vasconcelos V."/>
            <person name="Lage O.M."/>
        </authorList>
    </citation>
    <scope>NUCLEOTIDE SEQUENCE [LARGE SCALE GENOMIC DNA]</scope>
    <source>
        <strain evidence="2 3">ICT_H3.1</strain>
    </source>
</reference>
<protein>
    <submittedName>
        <fullName evidence="2">Uncharacterized protein</fullName>
    </submittedName>
</protein>
<dbReference type="Proteomes" id="UP001202961">
    <property type="component" value="Unassembled WGS sequence"/>
</dbReference>
<accession>A0ABT0UC52</accession>
<comment type="caution">
    <text evidence="2">The sequence shown here is derived from an EMBL/GenBank/DDBJ whole genome shotgun (WGS) entry which is preliminary data.</text>
</comment>
<gene>
    <name evidence="2" type="ORF">NB063_28045</name>
</gene>
<evidence type="ECO:0000313" key="3">
    <source>
        <dbReference type="Proteomes" id="UP001202961"/>
    </source>
</evidence>
<feature type="signal peptide" evidence="1">
    <location>
        <begin position="1"/>
        <end position="19"/>
    </location>
</feature>
<dbReference type="EMBL" id="JAMQBK010000087">
    <property type="protein sequence ID" value="MCM2374490.1"/>
    <property type="molecule type" value="Genomic_DNA"/>
</dbReference>
<proteinExistence type="predicted"/>